<organism evidence="1 2">
    <name type="scientific">Ceratitis capitata</name>
    <name type="common">Mediterranean fruit fly</name>
    <name type="synonym">Tephritis capitata</name>
    <dbReference type="NCBI Taxonomy" id="7213"/>
    <lineage>
        <taxon>Eukaryota</taxon>
        <taxon>Metazoa</taxon>
        <taxon>Ecdysozoa</taxon>
        <taxon>Arthropoda</taxon>
        <taxon>Hexapoda</taxon>
        <taxon>Insecta</taxon>
        <taxon>Pterygota</taxon>
        <taxon>Neoptera</taxon>
        <taxon>Endopterygota</taxon>
        <taxon>Diptera</taxon>
        <taxon>Brachycera</taxon>
        <taxon>Muscomorpha</taxon>
        <taxon>Tephritoidea</taxon>
        <taxon>Tephritidae</taxon>
        <taxon>Ceratitis</taxon>
        <taxon>Ceratitis</taxon>
    </lineage>
</organism>
<dbReference type="AlphaFoldDB" id="A0A811V632"/>
<gene>
    <name evidence="1" type="ORF">CCAP1982_LOCUS14769</name>
</gene>
<proteinExistence type="predicted"/>
<comment type="caution">
    <text evidence="1">The sequence shown here is derived from an EMBL/GenBank/DDBJ whole genome shotgun (WGS) entry which is preliminary data.</text>
</comment>
<name>A0A811V632_CERCA</name>
<keyword evidence="2" id="KW-1185">Reference proteome</keyword>
<protein>
    <submittedName>
        <fullName evidence="1">(Mediterranean fruit fly) hypothetical protein</fullName>
    </submittedName>
</protein>
<dbReference type="EMBL" id="CAJHJT010000034">
    <property type="protein sequence ID" value="CAD7006450.1"/>
    <property type="molecule type" value="Genomic_DNA"/>
</dbReference>
<sequence length="83" mass="8843">MAMLVGTICFTSRPAVPLTSTGEAGYCHAFASNRLSALIWLLGGATDADGGDDHFSGSCNNSNQKQQQNIAKIHLTAYSHNRM</sequence>
<evidence type="ECO:0000313" key="1">
    <source>
        <dbReference type="EMBL" id="CAD7006450.1"/>
    </source>
</evidence>
<accession>A0A811V632</accession>
<reference evidence="1" key="1">
    <citation type="submission" date="2020-11" db="EMBL/GenBank/DDBJ databases">
        <authorList>
            <person name="Whitehead M."/>
        </authorList>
    </citation>
    <scope>NUCLEOTIDE SEQUENCE</scope>
    <source>
        <strain evidence="1">EGII</strain>
    </source>
</reference>
<dbReference type="Proteomes" id="UP000606786">
    <property type="component" value="Unassembled WGS sequence"/>
</dbReference>
<evidence type="ECO:0000313" key="2">
    <source>
        <dbReference type="Proteomes" id="UP000606786"/>
    </source>
</evidence>